<accession>A0ABS2EZG9</accession>
<organism evidence="2 3">
    <name type="scientific">Bacteroides mediterraneensis</name>
    <dbReference type="NCBI Taxonomy" id="1841856"/>
    <lineage>
        <taxon>Bacteria</taxon>
        <taxon>Pseudomonadati</taxon>
        <taxon>Bacteroidota</taxon>
        <taxon>Bacteroidia</taxon>
        <taxon>Bacteroidales</taxon>
        <taxon>Bacteroidaceae</taxon>
        <taxon>Bacteroides</taxon>
    </lineage>
</organism>
<dbReference type="PROSITE" id="PS51257">
    <property type="entry name" value="PROKAR_LIPOPROTEIN"/>
    <property type="match status" value="1"/>
</dbReference>
<sequence length="376" mass="40443">MKLTKSLFWAFAGLGLFACSNEDVTENNQFPEGNGVVSVKIVTPESLTKAMPTELPDGSGNGPIKVVGDITIELDATVGGTTHTLTQEEIANGATTVKFWNVQNPTKVRVYMNGAPTDGNYSEKSILDYQVVPASIAAYGEAVPTLTSNTEKPVADTDAVKNEGNNPEDANKNYQMYTANVTMQIPVARLEVSGIAHKTHQSPETCEYSELTISGIYLDNIQSVKNNTFGDYKFTGDTKGQGSDAILAYTVTPTDFMAAGAVWPSEEGKVYGFNFYPGTTLAQNPVLKIYFSHAKEATGAEPKSEPRYAMITKYVASGDGAGIVLQAGKVYRITNAILDDKNIIGDEGGNTYYGVTVEVTEATWSVETIDGVWVEQ</sequence>
<gene>
    <name evidence="2" type="ORF">H6A31_13515</name>
</gene>
<dbReference type="EMBL" id="JACJJW010000052">
    <property type="protein sequence ID" value="MBM6759683.1"/>
    <property type="molecule type" value="Genomic_DNA"/>
</dbReference>
<evidence type="ECO:0000313" key="3">
    <source>
        <dbReference type="Proteomes" id="UP000703295"/>
    </source>
</evidence>
<feature type="signal peptide" evidence="1">
    <location>
        <begin position="1"/>
        <end position="18"/>
    </location>
</feature>
<evidence type="ECO:0008006" key="4">
    <source>
        <dbReference type="Google" id="ProtNLM"/>
    </source>
</evidence>
<reference evidence="2 3" key="1">
    <citation type="journal article" date="2021" name="Sci. Rep.">
        <title>The distribution of antibiotic resistance genes in chicken gut microbiota commensals.</title>
        <authorList>
            <person name="Juricova H."/>
            <person name="Matiasovicova J."/>
            <person name="Kubasova T."/>
            <person name="Cejkova D."/>
            <person name="Rychlik I."/>
        </authorList>
    </citation>
    <scope>NUCLEOTIDE SEQUENCE [LARGE SCALE GENOMIC DNA]</scope>
    <source>
        <strain evidence="2 3">An801</strain>
    </source>
</reference>
<feature type="chain" id="PRO_5045716664" description="Fimbrillin family protein" evidence="1">
    <location>
        <begin position="19"/>
        <end position="376"/>
    </location>
</feature>
<evidence type="ECO:0000313" key="2">
    <source>
        <dbReference type="EMBL" id="MBM6759683.1"/>
    </source>
</evidence>
<name>A0ABS2EZG9_9BACE</name>
<dbReference type="Proteomes" id="UP000703295">
    <property type="component" value="Unassembled WGS sequence"/>
</dbReference>
<evidence type="ECO:0000256" key="1">
    <source>
        <dbReference type="SAM" id="SignalP"/>
    </source>
</evidence>
<keyword evidence="3" id="KW-1185">Reference proteome</keyword>
<dbReference type="RefSeq" id="WP_204477074.1">
    <property type="nucleotide sequence ID" value="NZ_JACJJW010000052.1"/>
</dbReference>
<keyword evidence="1" id="KW-0732">Signal</keyword>
<proteinExistence type="predicted"/>
<protein>
    <recommendedName>
        <fullName evidence="4">Fimbrillin family protein</fullName>
    </recommendedName>
</protein>
<comment type="caution">
    <text evidence="2">The sequence shown here is derived from an EMBL/GenBank/DDBJ whole genome shotgun (WGS) entry which is preliminary data.</text>
</comment>